<dbReference type="FunFam" id="3.40.50.300:FF:000079">
    <property type="entry name" value="probable ATP-dependent RNA helicase DDX17"/>
    <property type="match status" value="1"/>
</dbReference>
<dbReference type="GO" id="GO:0005737">
    <property type="term" value="C:cytoplasm"/>
    <property type="evidence" value="ECO:0007669"/>
    <property type="project" value="UniProtKB-SubCell"/>
</dbReference>
<dbReference type="Pfam" id="PF00271">
    <property type="entry name" value="Helicase_C"/>
    <property type="match status" value="1"/>
</dbReference>
<dbReference type="InterPro" id="IPR011545">
    <property type="entry name" value="DEAD/DEAH_box_helicase_dom"/>
</dbReference>
<dbReference type="FunFam" id="3.40.50.300:FF:000524">
    <property type="entry name" value="ATP-dependent RNA helicase DDX42"/>
    <property type="match status" value="1"/>
</dbReference>
<evidence type="ECO:0000256" key="9">
    <source>
        <dbReference type="ARBA" id="ARBA00023054"/>
    </source>
</evidence>
<dbReference type="GO" id="GO:0005634">
    <property type="term" value="C:nucleus"/>
    <property type="evidence" value="ECO:0007669"/>
    <property type="project" value="UniProtKB-SubCell"/>
</dbReference>
<evidence type="ECO:0000259" key="17">
    <source>
        <dbReference type="PROSITE" id="PS51192"/>
    </source>
</evidence>
<dbReference type="GO" id="GO:0016787">
    <property type="term" value="F:hydrolase activity"/>
    <property type="evidence" value="ECO:0007669"/>
    <property type="project" value="UniProtKB-KW"/>
</dbReference>
<comment type="subcellular location">
    <subcellularLocation>
        <location evidence="2">Cytoplasm</location>
    </subcellularLocation>
    <subcellularLocation>
        <location evidence="1">Nucleus</location>
    </subcellularLocation>
</comment>
<organism evidence="20 21">
    <name type="scientific">Culex pipiens pipiens</name>
    <name type="common">Northern house mosquito</name>
    <dbReference type="NCBI Taxonomy" id="38569"/>
    <lineage>
        <taxon>Eukaryota</taxon>
        <taxon>Metazoa</taxon>
        <taxon>Ecdysozoa</taxon>
        <taxon>Arthropoda</taxon>
        <taxon>Hexapoda</taxon>
        <taxon>Insecta</taxon>
        <taxon>Pterygota</taxon>
        <taxon>Neoptera</taxon>
        <taxon>Endopterygota</taxon>
        <taxon>Diptera</taxon>
        <taxon>Nematocera</taxon>
        <taxon>Culicoidea</taxon>
        <taxon>Culicidae</taxon>
        <taxon>Culicinae</taxon>
        <taxon>Culicini</taxon>
        <taxon>Culex</taxon>
        <taxon>Culex</taxon>
    </lineage>
</organism>
<feature type="region of interest" description="Disordered" evidence="16">
    <location>
        <begin position="687"/>
        <end position="737"/>
    </location>
</feature>
<dbReference type="PROSITE" id="PS51195">
    <property type="entry name" value="Q_MOTIF"/>
    <property type="match status" value="1"/>
</dbReference>
<evidence type="ECO:0000256" key="5">
    <source>
        <dbReference type="ARBA" id="ARBA00022741"/>
    </source>
</evidence>
<gene>
    <name evidence="20" type="ORF">pipiens_016781</name>
</gene>
<evidence type="ECO:0000256" key="12">
    <source>
        <dbReference type="ARBA" id="ARBA00061633"/>
    </source>
</evidence>
<evidence type="ECO:0000256" key="4">
    <source>
        <dbReference type="ARBA" id="ARBA00022490"/>
    </source>
</evidence>
<dbReference type="InterPro" id="IPR027417">
    <property type="entry name" value="P-loop_NTPase"/>
</dbReference>
<evidence type="ECO:0000256" key="7">
    <source>
        <dbReference type="ARBA" id="ARBA00022806"/>
    </source>
</evidence>
<comment type="caution">
    <text evidence="20">The sequence shown here is derived from an EMBL/GenBank/DDBJ whole genome shotgun (WGS) entry which is preliminary data.</text>
</comment>
<dbReference type="GO" id="GO:0010468">
    <property type="term" value="P:regulation of gene expression"/>
    <property type="evidence" value="ECO:0007669"/>
    <property type="project" value="UniProtKB-ARBA"/>
</dbReference>
<evidence type="ECO:0000256" key="16">
    <source>
        <dbReference type="SAM" id="MobiDB-lite"/>
    </source>
</evidence>
<dbReference type="InterPro" id="IPR014001">
    <property type="entry name" value="Helicase_ATP-bd"/>
</dbReference>
<feature type="short sequence motif" description="Q motif" evidence="15">
    <location>
        <begin position="296"/>
        <end position="324"/>
    </location>
</feature>
<protein>
    <recommendedName>
        <fullName evidence="13">ATP-dependent RNA helicase DDX42</fullName>
        <ecNumber evidence="3">3.6.4.13</ecNumber>
    </recommendedName>
    <alternativeName>
        <fullName evidence="14">DEAD box protein 42</fullName>
    </alternativeName>
</protein>
<feature type="domain" description="Helicase ATP-binding" evidence="17">
    <location>
        <begin position="327"/>
        <end position="502"/>
    </location>
</feature>
<evidence type="ECO:0000256" key="14">
    <source>
        <dbReference type="ARBA" id="ARBA00075438"/>
    </source>
</evidence>
<feature type="compositionally biased region" description="Polar residues" evidence="16">
    <location>
        <begin position="69"/>
        <end position="78"/>
    </location>
</feature>
<name>A0ABD1CJS0_CULPP</name>
<evidence type="ECO:0000256" key="1">
    <source>
        <dbReference type="ARBA" id="ARBA00004123"/>
    </source>
</evidence>
<dbReference type="CDD" id="cd18787">
    <property type="entry name" value="SF2_C_DEAD"/>
    <property type="match status" value="1"/>
</dbReference>
<reference evidence="20 21" key="1">
    <citation type="submission" date="2024-05" db="EMBL/GenBank/DDBJ databases">
        <title>Culex pipiens pipiens assembly and annotation.</title>
        <authorList>
            <person name="Alout H."/>
            <person name="Durand T."/>
        </authorList>
    </citation>
    <scope>NUCLEOTIDE SEQUENCE [LARGE SCALE GENOMIC DNA]</scope>
    <source>
        <strain evidence="20">HA-2024</strain>
        <tissue evidence="20">Whole body</tissue>
    </source>
</reference>
<dbReference type="PROSITE" id="PS51194">
    <property type="entry name" value="HELICASE_CTER"/>
    <property type="match status" value="1"/>
</dbReference>
<dbReference type="SMART" id="SM00487">
    <property type="entry name" value="DEXDc"/>
    <property type="match status" value="1"/>
</dbReference>
<dbReference type="PROSITE" id="PS00039">
    <property type="entry name" value="DEAD_ATP_HELICASE"/>
    <property type="match status" value="1"/>
</dbReference>
<dbReference type="PANTHER" id="PTHR47958">
    <property type="entry name" value="ATP-DEPENDENT RNA HELICASE DBP3"/>
    <property type="match status" value="1"/>
</dbReference>
<keyword evidence="6" id="KW-0378">Hydrolase</keyword>
<dbReference type="InterPro" id="IPR014014">
    <property type="entry name" value="RNA_helicase_DEAD_Q_motif"/>
</dbReference>
<keyword evidence="10" id="KW-0539">Nucleus</keyword>
<dbReference type="Gene3D" id="3.40.50.300">
    <property type="entry name" value="P-loop containing nucleotide triphosphate hydrolases"/>
    <property type="match status" value="2"/>
</dbReference>
<feature type="compositionally biased region" description="Low complexity" evidence="16">
    <location>
        <begin position="129"/>
        <end position="139"/>
    </location>
</feature>
<feature type="domain" description="DEAD-box RNA helicase Q" evidence="19">
    <location>
        <begin position="296"/>
        <end position="324"/>
    </location>
</feature>
<keyword evidence="5" id="KW-0547">Nucleotide-binding</keyword>
<evidence type="ECO:0000256" key="10">
    <source>
        <dbReference type="ARBA" id="ARBA00023242"/>
    </source>
</evidence>
<evidence type="ECO:0000259" key="18">
    <source>
        <dbReference type="PROSITE" id="PS51194"/>
    </source>
</evidence>
<comment type="similarity">
    <text evidence="12">Belongs to the DEAD box helicase family. DDX42 subfamily.</text>
</comment>
<evidence type="ECO:0000256" key="3">
    <source>
        <dbReference type="ARBA" id="ARBA00012552"/>
    </source>
</evidence>
<dbReference type="GO" id="GO:0003724">
    <property type="term" value="F:RNA helicase activity"/>
    <property type="evidence" value="ECO:0007669"/>
    <property type="project" value="UniProtKB-EC"/>
</dbReference>
<dbReference type="SUPFAM" id="SSF52540">
    <property type="entry name" value="P-loop containing nucleoside triphosphate hydrolases"/>
    <property type="match status" value="2"/>
</dbReference>
<dbReference type="InterPro" id="IPR000629">
    <property type="entry name" value="RNA-helicase_DEAD-box_CS"/>
</dbReference>
<keyword evidence="4" id="KW-0963">Cytoplasm</keyword>
<dbReference type="EC" id="3.6.4.13" evidence="3"/>
<feature type="compositionally biased region" description="Acidic residues" evidence="16">
    <location>
        <begin position="217"/>
        <end position="227"/>
    </location>
</feature>
<feature type="compositionally biased region" description="Acidic residues" evidence="16">
    <location>
        <begin position="148"/>
        <end position="159"/>
    </location>
</feature>
<evidence type="ECO:0000256" key="15">
    <source>
        <dbReference type="PROSITE-ProRule" id="PRU00552"/>
    </source>
</evidence>
<dbReference type="GO" id="GO:0005524">
    <property type="term" value="F:ATP binding"/>
    <property type="evidence" value="ECO:0007669"/>
    <property type="project" value="UniProtKB-KW"/>
</dbReference>
<evidence type="ECO:0000256" key="8">
    <source>
        <dbReference type="ARBA" id="ARBA00022840"/>
    </source>
</evidence>
<feature type="compositionally biased region" description="Polar residues" evidence="16">
    <location>
        <begin position="1"/>
        <end position="24"/>
    </location>
</feature>
<feature type="region of interest" description="Disordered" evidence="16">
    <location>
        <begin position="751"/>
        <end position="816"/>
    </location>
</feature>
<dbReference type="AlphaFoldDB" id="A0ABD1CJS0"/>
<evidence type="ECO:0000256" key="6">
    <source>
        <dbReference type="ARBA" id="ARBA00022801"/>
    </source>
</evidence>
<comment type="catalytic activity">
    <reaction evidence="11">
        <text>ATP + H2O = ADP + phosphate + H(+)</text>
        <dbReference type="Rhea" id="RHEA:13065"/>
        <dbReference type="ChEBI" id="CHEBI:15377"/>
        <dbReference type="ChEBI" id="CHEBI:15378"/>
        <dbReference type="ChEBI" id="CHEBI:30616"/>
        <dbReference type="ChEBI" id="CHEBI:43474"/>
        <dbReference type="ChEBI" id="CHEBI:456216"/>
        <dbReference type="EC" id="3.6.4.13"/>
    </reaction>
</comment>
<evidence type="ECO:0000259" key="19">
    <source>
        <dbReference type="PROSITE" id="PS51195"/>
    </source>
</evidence>
<accession>A0ABD1CJS0</accession>
<feature type="region of interest" description="Disordered" evidence="16">
    <location>
        <begin position="1"/>
        <end position="195"/>
    </location>
</feature>
<dbReference type="SMART" id="SM00490">
    <property type="entry name" value="HELICc"/>
    <property type="match status" value="1"/>
</dbReference>
<evidence type="ECO:0000313" key="20">
    <source>
        <dbReference type="EMBL" id="KAL1376640.1"/>
    </source>
</evidence>
<feature type="domain" description="Helicase C-terminal" evidence="18">
    <location>
        <begin position="531"/>
        <end position="675"/>
    </location>
</feature>
<evidence type="ECO:0000256" key="2">
    <source>
        <dbReference type="ARBA" id="ARBA00004496"/>
    </source>
</evidence>
<sequence>MSGNRGNFSFSMRRQGQLSASFPNASGGGGRPGQQQQQQQQQKSFSLNAVPPPSSLCGRGGYAPAKGFQQHQQQQPASGVSKHGYHTMDAIAAYSNPASQYTLGKRRGKTEDDYFEDEEEPAPQLDYIPAPGSPSASGSQSNRKGAGDDDDDEDDDDPLDAFMAGIEAQVEREKKTVPAPNVDPKKGTRGDIDDEDDEESYYRYMEENPHAGLQDGDGSDGELEYDQDGNPIPPPRKRDIDPLPVIYHSEIEYEKFEKNFYIPHEDIIALASSQTQELRHKLGIKVSGPSPPAPVTSFAHFGFDESLMKAIRKSEYTQPTPIQAQGVPTALSGRDIIGIAKTGSGKTAAFLWPMLVHIMDQKNLGPGDGPIGLILAPTRELSLQIYQEAKKFGKVYNISVCCCYGGGSKWEQSKALEQGAEIVVATPGRMIDMIKMKATNLRRVTYLVLDEADKMFNMGFEPQVRSICNHVRPDRQTLLFSATFKKRIERLARDVLTDPIRIIHGDLGEANQDVTQHVIMFSNPAHKWNWLLAKMVELLSDGSVLVFVTKKVEAEQVASSLRLAEYDPVLLHGDMDQSDRNMVITRFKRRECDIMVATDVAARGLDIPHIKTVVNYDIARDIDTHTHRIGRTGRAGEKGTAFTLITDKDKEFAGHLVRNLEGASQEVPDDLMKLAMQSSWFRNSRFKNNHKGKNLNVGGAGLGFRSRPPPTQIKHTGPLQSSADGGAASSSKGPATDRFSAMRDTFRAQYNSQFKASSDRTWENTLPEGGNFAKPPPGMAGFVPASKPDDEERDQFQGSSGGGEDDRPRKKRSRWN</sequence>
<feature type="compositionally biased region" description="Low complexity" evidence="16">
    <location>
        <begin position="721"/>
        <end position="733"/>
    </location>
</feature>
<dbReference type="Pfam" id="PF00270">
    <property type="entry name" value="DEAD"/>
    <property type="match status" value="1"/>
</dbReference>
<keyword evidence="21" id="KW-1185">Reference proteome</keyword>
<proteinExistence type="inferred from homology"/>
<evidence type="ECO:0000256" key="11">
    <source>
        <dbReference type="ARBA" id="ARBA00047984"/>
    </source>
</evidence>
<keyword evidence="8" id="KW-0067">ATP-binding</keyword>
<feature type="region of interest" description="Disordered" evidence="16">
    <location>
        <begin position="209"/>
        <end position="241"/>
    </location>
</feature>
<keyword evidence="7" id="KW-0347">Helicase</keyword>
<evidence type="ECO:0000313" key="21">
    <source>
        <dbReference type="Proteomes" id="UP001562425"/>
    </source>
</evidence>
<keyword evidence="9" id="KW-0175">Coiled coil</keyword>
<dbReference type="EMBL" id="JBEHCU010011519">
    <property type="protein sequence ID" value="KAL1376640.1"/>
    <property type="molecule type" value="Genomic_DNA"/>
</dbReference>
<dbReference type="InterPro" id="IPR001650">
    <property type="entry name" value="Helicase_C-like"/>
</dbReference>
<evidence type="ECO:0000256" key="13">
    <source>
        <dbReference type="ARBA" id="ARBA00068282"/>
    </source>
</evidence>
<dbReference type="PROSITE" id="PS51192">
    <property type="entry name" value="HELICASE_ATP_BIND_1"/>
    <property type="match status" value="1"/>
</dbReference>
<dbReference type="Proteomes" id="UP001562425">
    <property type="component" value="Unassembled WGS sequence"/>
</dbReference>
<dbReference type="CDD" id="cd17952">
    <property type="entry name" value="DEADc_DDX42"/>
    <property type="match status" value="1"/>
</dbReference>